<feature type="compositionally biased region" description="Basic and acidic residues" evidence="1">
    <location>
        <begin position="84"/>
        <end position="96"/>
    </location>
</feature>
<feature type="compositionally biased region" description="Polar residues" evidence="1">
    <location>
        <begin position="35"/>
        <end position="46"/>
    </location>
</feature>
<feature type="compositionally biased region" description="Basic residues" evidence="1">
    <location>
        <begin position="61"/>
        <end position="70"/>
    </location>
</feature>
<sequence length="156" mass="16965">MSWVFIFASPTITATTDVEWGDDVRRVLSSAHGFHQSSVSRASSRLQQEEDGEADDEPRHGQRQRRRRSTHAQVLKEALAGGHLDGDRGGEADHGRAAQPCVRPAALLRALLAPDDGQRPAADGPAGDDAPLAGRRRCVAGHATERRRRGGGHRRR</sequence>
<evidence type="ECO:0000313" key="2">
    <source>
        <dbReference type="EMBL" id="ACN28044.1"/>
    </source>
</evidence>
<reference evidence="2" key="1">
    <citation type="journal article" date="2009" name="PLoS Genet.">
        <title>Sequencing, mapping, and analysis of 27,455 maize full-length cDNAs.</title>
        <authorList>
            <person name="Soderlund C."/>
            <person name="Descour A."/>
            <person name="Kudrna D."/>
            <person name="Bomhoff M."/>
            <person name="Boyd L."/>
            <person name="Currie J."/>
            <person name="Angelova A."/>
            <person name="Collura K."/>
            <person name="Wissotski M."/>
            <person name="Ashley E."/>
            <person name="Morrow D."/>
            <person name="Fernandes J."/>
            <person name="Walbot V."/>
            <person name="Yu Y."/>
        </authorList>
    </citation>
    <scope>NUCLEOTIDE SEQUENCE</scope>
    <source>
        <strain evidence="2">B73</strain>
    </source>
</reference>
<dbReference type="EMBL" id="BT063347">
    <property type="protein sequence ID" value="ACN28044.1"/>
    <property type="molecule type" value="mRNA"/>
</dbReference>
<feature type="region of interest" description="Disordered" evidence="1">
    <location>
        <begin position="112"/>
        <end position="156"/>
    </location>
</feature>
<protein>
    <submittedName>
        <fullName evidence="2">Uncharacterized protein</fullName>
    </submittedName>
</protein>
<organism evidence="2">
    <name type="scientific">Zea mays</name>
    <name type="common">Maize</name>
    <dbReference type="NCBI Taxonomy" id="4577"/>
    <lineage>
        <taxon>Eukaryota</taxon>
        <taxon>Viridiplantae</taxon>
        <taxon>Streptophyta</taxon>
        <taxon>Embryophyta</taxon>
        <taxon>Tracheophyta</taxon>
        <taxon>Spermatophyta</taxon>
        <taxon>Magnoliopsida</taxon>
        <taxon>Liliopsida</taxon>
        <taxon>Poales</taxon>
        <taxon>Poaceae</taxon>
        <taxon>PACMAD clade</taxon>
        <taxon>Panicoideae</taxon>
        <taxon>Andropogonodae</taxon>
        <taxon>Andropogoneae</taxon>
        <taxon>Tripsacinae</taxon>
        <taxon>Zea</taxon>
    </lineage>
</organism>
<proteinExistence type="evidence at transcript level"/>
<feature type="region of interest" description="Disordered" evidence="1">
    <location>
        <begin position="33"/>
        <end position="98"/>
    </location>
</feature>
<evidence type="ECO:0000256" key="1">
    <source>
        <dbReference type="SAM" id="MobiDB-lite"/>
    </source>
</evidence>
<feature type="compositionally biased region" description="Low complexity" evidence="1">
    <location>
        <begin position="112"/>
        <end position="133"/>
    </location>
</feature>
<feature type="compositionally biased region" description="Basic residues" evidence="1">
    <location>
        <begin position="134"/>
        <end position="156"/>
    </location>
</feature>
<name>C0P4X8_MAIZE</name>
<accession>C0P4X8</accession>
<dbReference type="AlphaFoldDB" id="C0P4X8"/>
<reference evidence="2" key="2">
    <citation type="submission" date="2012-06" db="EMBL/GenBank/DDBJ databases">
        <authorList>
            <person name="Yu Y."/>
            <person name="Currie J."/>
            <person name="Lomeli R."/>
            <person name="Angelova A."/>
            <person name="Collura K."/>
            <person name="Wissotski M."/>
            <person name="Campos D."/>
            <person name="Kudrna D."/>
            <person name="Golser W."/>
            <person name="Ashely E."/>
            <person name="Descour A."/>
            <person name="Fernandes J."/>
            <person name="Soderlund C."/>
            <person name="Walbot V."/>
        </authorList>
    </citation>
    <scope>NUCLEOTIDE SEQUENCE</scope>
    <source>
        <strain evidence="2">B73</strain>
    </source>
</reference>